<evidence type="ECO:0000256" key="4">
    <source>
        <dbReference type="RuleBase" id="RU361279"/>
    </source>
</evidence>
<evidence type="ECO:0000313" key="5">
    <source>
        <dbReference type="EMBL" id="MCL1635455.1"/>
    </source>
</evidence>
<evidence type="ECO:0000256" key="2">
    <source>
        <dbReference type="ARBA" id="ARBA00022741"/>
    </source>
</evidence>
<accession>A0ABT0MMK5</accession>
<dbReference type="NCBIfam" id="TIGR02727">
    <property type="entry name" value="MTHFS_bact"/>
    <property type="match status" value="1"/>
</dbReference>
<dbReference type="InterPro" id="IPR002698">
    <property type="entry name" value="FTHF_cligase"/>
</dbReference>
<name>A0ABT0MMK5_9GAMM</name>
<dbReference type="RefSeq" id="WP_249474981.1">
    <property type="nucleotide sequence ID" value="NZ_JAMBEP010000002.1"/>
</dbReference>
<keyword evidence="6" id="KW-1185">Reference proteome</keyword>
<dbReference type="InterPro" id="IPR037171">
    <property type="entry name" value="NagB/RpiA_transferase-like"/>
</dbReference>
<evidence type="ECO:0000256" key="3">
    <source>
        <dbReference type="ARBA" id="ARBA00022840"/>
    </source>
</evidence>
<dbReference type="PANTHER" id="PTHR23407">
    <property type="entry name" value="ATPASE INHIBITOR/5-FORMYLTETRAHYDROFOLATE CYCLO-LIGASE"/>
    <property type="match status" value="1"/>
</dbReference>
<sequence>MTGAQSPNLADRTALRRELRQRRRDIPAAQRIAAAEKLAERLLALPFAPASGYVAGYWAMDGEIALHVWQLRLPPGLVYCLPVLHEERLHFAPWRPGDPLVSNRYGIPEPDLAVDSLLGAEAMSLVVAPLVGFDAYGQRLGMGAGWYDRSFAFRRERAGPPWLVGAAFAAQRIDRLPAESWDVPLDAVCSENETLIPQKTPA</sequence>
<comment type="cofactor">
    <cofactor evidence="4">
        <name>Mg(2+)</name>
        <dbReference type="ChEBI" id="CHEBI:18420"/>
    </cofactor>
</comment>
<reference evidence="5 6" key="1">
    <citation type="submission" date="2022-05" db="EMBL/GenBank/DDBJ databases">
        <title>Luteimonas sp. SX5, whole genome shotgun sequencing project.</title>
        <authorList>
            <person name="Zhao G."/>
            <person name="Shen L."/>
        </authorList>
    </citation>
    <scope>NUCLEOTIDE SEQUENCE [LARGE SCALE GENOMIC DNA]</scope>
    <source>
        <strain evidence="5 6">SX5</strain>
    </source>
</reference>
<dbReference type="EC" id="6.3.3.2" evidence="4"/>
<comment type="similarity">
    <text evidence="1 4">Belongs to the 5-formyltetrahydrofolate cyclo-ligase family.</text>
</comment>
<dbReference type="PIRSF" id="PIRSF006806">
    <property type="entry name" value="FTHF_cligase"/>
    <property type="match status" value="1"/>
</dbReference>
<gene>
    <name evidence="5" type="ORF">M2650_12570</name>
</gene>
<keyword evidence="4" id="KW-0460">Magnesium</keyword>
<dbReference type="SUPFAM" id="SSF100950">
    <property type="entry name" value="NagB/RpiA/CoA transferase-like"/>
    <property type="match status" value="1"/>
</dbReference>
<dbReference type="EMBL" id="JAMBEP010000002">
    <property type="protein sequence ID" value="MCL1635455.1"/>
    <property type="molecule type" value="Genomic_DNA"/>
</dbReference>
<proteinExistence type="inferred from homology"/>
<comment type="caution">
    <text evidence="5">The sequence shown here is derived from an EMBL/GenBank/DDBJ whole genome shotgun (WGS) entry which is preliminary data.</text>
</comment>
<keyword evidence="5" id="KW-0436">Ligase</keyword>
<keyword evidence="2 4" id="KW-0547">Nucleotide-binding</keyword>
<dbReference type="PANTHER" id="PTHR23407:SF1">
    <property type="entry name" value="5-FORMYLTETRAHYDROFOLATE CYCLO-LIGASE"/>
    <property type="match status" value="1"/>
</dbReference>
<organism evidence="5 6">
    <name type="scientific">Luteimonas galliterrae</name>
    <dbReference type="NCBI Taxonomy" id="2940486"/>
    <lineage>
        <taxon>Bacteria</taxon>
        <taxon>Pseudomonadati</taxon>
        <taxon>Pseudomonadota</taxon>
        <taxon>Gammaproteobacteria</taxon>
        <taxon>Lysobacterales</taxon>
        <taxon>Lysobacteraceae</taxon>
        <taxon>Luteimonas</taxon>
    </lineage>
</organism>
<evidence type="ECO:0000256" key="1">
    <source>
        <dbReference type="ARBA" id="ARBA00010638"/>
    </source>
</evidence>
<keyword evidence="4" id="KW-0479">Metal-binding</keyword>
<dbReference type="GO" id="GO:0030272">
    <property type="term" value="F:5-formyltetrahydrofolate cyclo-ligase activity"/>
    <property type="evidence" value="ECO:0007669"/>
    <property type="project" value="UniProtKB-EC"/>
</dbReference>
<dbReference type="Proteomes" id="UP001431217">
    <property type="component" value="Unassembled WGS sequence"/>
</dbReference>
<comment type="catalytic activity">
    <reaction evidence="4">
        <text>(6S)-5-formyl-5,6,7,8-tetrahydrofolate + ATP = (6R)-5,10-methenyltetrahydrofolate + ADP + phosphate</text>
        <dbReference type="Rhea" id="RHEA:10488"/>
        <dbReference type="ChEBI" id="CHEBI:30616"/>
        <dbReference type="ChEBI" id="CHEBI:43474"/>
        <dbReference type="ChEBI" id="CHEBI:57455"/>
        <dbReference type="ChEBI" id="CHEBI:57457"/>
        <dbReference type="ChEBI" id="CHEBI:456216"/>
        <dbReference type="EC" id="6.3.3.2"/>
    </reaction>
</comment>
<dbReference type="Pfam" id="PF01812">
    <property type="entry name" value="5-FTHF_cyc-lig"/>
    <property type="match status" value="1"/>
</dbReference>
<keyword evidence="3 4" id="KW-0067">ATP-binding</keyword>
<dbReference type="InterPro" id="IPR024185">
    <property type="entry name" value="FTHF_cligase-like_sf"/>
</dbReference>
<evidence type="ECO:0000313" key="6">
    <source>
        <dbReference type="Proteomes" id="UP001431217"/>
    </source>
</evidence>
<protein>
    <recommendedName>
        <fullName evidence="4">5-formyltetrahydrofolate cyclo-ligase</fullName>
        <ecNumber evidence="4">6.3.3.2</ecNumber>
    </recommendedName>
</protein>
<dbReference type="Gene3D" id="3.40.50.10420">
    <property type="entry name" value="NagB/RpiA/CoA transferase-like"/>
    <property type="match status" value="1"/>
</dbReference>